<keyword evidence="3" id="KW-0949">S-adenosyl-L-methionine</keyword>
<dbReference type="Gene3D" id="3.40.50.150">
    <property type="entry name" value="Vaccinia Virus protein VP39"/>
    <property type="match status" value="1"/>
</dbReference>
<feature type="region of interest" description="Disordered" evidence="4">
    <location>
        <begin position="1"/>
        <end position="39"/>
    </location>
</feature>
<protein>
    <submittedName>
        <fullName evidence="5">Methyltransferase domain-containing protein</fullName>
    </submittedName>
</protein>
<evidence type="ECO:0000256" key="4">
    <source>
        <dbReference type="SAM" id="MobiDB-lite"/>
    </source>
</evidence>
<evidence type="ECO:0000313" key="6">
    <source>
        <dbReference type="Proteomes" id="UP000664617"/>
    </source>
</evidence>
<keyword evidence="1 5" id="KW-0489">Methyltransferase</keyword>
<dbReference type="CDD" id="cd02440">
    <property type="entry name" value="AdoMet_MTases"/>
    <property type="match status" value="1"/>
</dbReference>
<gene>
    <name evidence="5" type="ORF">J0911_15295</name>
</gene>
<dbReference type="Proteomes" id="UP000664617">
    <property type="component" value="Unassembled WGS sequence"/>
</dbReference>
<dbReference type="InterPro" id="IPR029063">
    <property type="entry name" value="SAM-dependent_MTases_sf"/>
</dbReference>
<dbReference type="PANTHER" id="PTHR43464">
    <property type="entry name" value="METHYLTRANSFERASE"/>
    <property type="match status" value="1"/>
</dbReference>
<dbReference type="GO" id="GO:0032259">
    <property type="term" value="P:methylation"/>
    <property type="evidence" value="ECO:0007669"/>
    <property type="project" value="UniProtKB-KW"/>
</dbReference>
<dbReference type="SUPFAM" id="SSF53335">
    <property type="entry name" value="S-adenosyl-L-methionine-dependent methyltransferases"/>
    <property type="match status" value="1"/>
</dbReference>
<evidence type="ECO:0000256" key="2">
    <source>
        <dbReference type="ARBA" id="ARBA00022679"/>
    </source>
</evidence>
<accession>A0ABS3IBP8</accession>
<reference evidence="5 6" key="1">
    <citation type="submission" date="2021-03" db="EMBL/GenBank/DDBJ databases">
        <authorList>
            <person name="Xin L."/>
        </authorList>
    </citation>
    <scope>NUCLEOTIDE SEQUENCE [LARGE SCALE GENOMIC DNA]</scope>
    <source>
        <strain evidence="5 6">XHU 5031</strain>
    </source>
</reference>
<evidence type="ECO:0000313" key="5">
    <source>
        <dbReference type="EMBL" id="MBO0610395.1"/>
    </source>
</evidence>
<dbReference type="PANTHER" id="PTHR43464:SF19">
    <property type="entry name" value="UBIQUINONE BIOSYNTHESIS O-METHYLTRANSFERASE, MITOCHONDRIAL"/>
    <property type="match status" value="1"/>
</dbReference>
<dbReference type="Pfam" id="PF13489">
    <property type="entry name" value="Methyltransf_23"/>
    <property type="match status" value="1"/>
</dbReference>
<evidence type="ECO:0000256" key="3">
    <source>
        <dbReference type="ARBA" id="ARBA00022691"/>
    </source>
</evidence>
<keyword evidence="6" id="KW-1185">Reference proteome</keyword>
<feature type="compositionally biased region" description="Low complexity" evidence="4">
    <location>
        <begin position="12"/>
        <end position="26"/>
    </location>
</feature>
<name>A0ABS3IBP8_9MICO</name>
<comment type="caution">
    <text evidence="5">The sequence shown here is derived from an EMBL/GenBank/DDBJ whole genome shotgun (WGS) entry which is preliminary data.</text>
</comment>
<organism evidence="5 6">
    <name type="scientific">Myceligenerans salitolerans</name>
    <dbReference type="NCBI Taxonomy" id="1230528"/>
    <lineage>
        <taxon>Bacteria</taxon>
        <taxon>Bacillati</taxon>
        <taxon>Actinomycetota</taxon>
        <taxon>Actinomycetes</taxon>
        <taxon>Micrococcales</taxon>
        <taxon>Promicromonosporaceae</taxon>
        <taxon>Myceligenerans</taxon>
    </lineage>
</organism>
<dbReference type="RefSeq" id="WP_207276337.1">
    <property type="nucleotide sequence ID" value="NZ_JAFMPK010000047.1"/>
</dbReference>
<dbReference type="GO" id="GO:0008168">
    <property type="term" value="F:methyltransferase activity"/>
    <property type="evidence" value="ECO:0007669"/>
    <property type="project" value="UniProtKB-KW"/>
</dbReference>
<dbReference type="EMBL" id="JAFMPK010000047">
    <property type="protein sequence ID" value="MBO0610395.1"/>
    <property type="molecule type" value="Genomic_DNA"/>
</dbReference>
<keyword evidence="2" id="KW-0808">Transferase</keyword>
<sequence>MSAEVAAPPAPRGARAPATTPAAATPPVTPAPPGHGLTSLGRILRTNRTAYTKLVRFYRATARARAADAPVLLEPVLAAARERSGDVDSVLELGCADGVFTSWLTREDLAVTAVEFSARMRWAARRRLRADHAPAGRVTILPHEFHNGGEPLPPLAGRRFDVVLAMAFVHLFPAGTDLEVLRQIGRHLTPGGVAFLTTTVEAQDRRGFERKEGPHGSRVRYRSRYTAASFVELVNLAGLEVRDKQYRVDPRIEGKTWLDVIVGHPGDALRPARSGPVASLLEASVHGGA</sequence>
<proteinExistence type="predicted"/>
<evidence type="ECO:0000256" key="1">
    <source>
        <dbReference type="ARBA" id="ARBA00022603"/>
    </source>
</evidence>
<reference evidence="6" key="2">
    <citation type="submission" date="2023-07" db="EMBL/GenBank/DDBJ databases">
        <title>Myceligenerans salitolerans sp. nov., a halotolerant actinomycete isolated from a salt lake in Xinjiang, China.</title>
        <authorList>
            <person name="Guan T."/>
        </authorList>
    </citation>
    <scope>NUCLEOTIDE SEQUENCE [LARGE SCALE GENOMIC DNA]</scope>
    <source>
        <strain evidence="6">XHU 5031</strain>
    </source>
</reference>